<evidence type="ECO:0000256" key="6">
    <source>
        <dbReference type="ARBA" id="ARBA00023004"/>
    </source>
</evidence>
<keyword evidence="4" id="KW-0949">S-adenosyl-L-methionine</keyword>
<dbReference type="SMART" id="SM00729">
    <property type="entry name" value="Elp3"/>
    <property type="match status" value="1"/>
</dbReference>
<dbReference type="GO" id="GO:0003824">
    <property type="term" value="F:catalytic activity"/>
    <property type="evidence" value="ECO:0007669"/>
    <property type="project" value="InterPro"/>
</dbReference>
<dbReference type="Proteomes" id="UP000034231">
    <property type="component" value="Unassembled WGS sequence"/>
</dbReference>
<keyword evidence="2" id="KW-0489">Methyltransferase</keyword>
<evidence type="ECO:0000256" key="1">
    <source>
        <dbReference type="ARBA" id="ARBA00001966"/>
    </source>
</evidence>
<dbReference type="EMBL" id="LBTX01000010">
    <property type="protein sequence ID" value="KKQ49971.1"/>
    <property type="molecule type" value="Genomic_DNA"/>
</dbReference>
<feature type="domain" description="Radical SAM core" evidence="9">
    <location>
        <begin position="168"/>
        <end position="411"/>
    </location>
</feature>
<dbReference type="GO" id="GO:0046872">
    <property type="term" value="F:metal ion binding"/>
    <property type="evidence" value="ECO:0007669"/>
    <property type="project" value="UniProtKB-KW"/>
</dbReference>
<dbReference type="InterPro" id="IPR006158">
    <property type="entry name" value="Cobalamin-bd"/>
</dbReference>
<dbReference type="Gene3D" id="3.40.50.280">
    <property type="entry name" value="Cobalamin-binding domain"/>
    <property type="match status" value="1"/>
</dbReference>
<organism evidence="10 11">
    <name type="scientific">Candidatus Shapirobacteria bacterium GW2011_GWE1_38_10</name>
    <dbReference type="NCBI Taxonomy" id="1618488"/>
    <lineage>
        <taxon>Bacteria</taxon>
        <taxon>Candidatus Shapironibacteriota</taxon>
    </lineage>
</organism>
<dbReference type="SFLD" id="SFLDG01082">
    <property type="entry name" value="B12-binding_domain_containing"/>
    <property type="match status" value="1"/>
</dbReference>
<dbReference type="SUPFAM" id="SSF102114">
    <property type="entry name" value="Radical SAM enzymes"/>
    <property type="match status" value="1"/>
</dbReference>
<dbReference type="PROSITE" id="PS51918">
    <property type="entry name" value="RADICAL_SAM"/>
    <property type="match status" value="1"/>
</dbReference>
<sequence>MKILFIYKYEFVEPLGILSLSSYLKKEGHDVHFIDLYFCKNYLDEIKKIKPDLVAYSVTTGKHKFYVNLNNLLKKHLDFFALFGGPHCTFFPEFIKEKGVDAICRGEGELAIAEFLNKLEKKENLRFIQNIDIKIKGKIYRNSLRNKISNLDVLPFVDRELTAKYPSYKNAHVRYVLTGRGCPFNCTYCFNHSYNKLYAGKGEVLRQRSVNHVLKELKIVKKRNNPRRFQFIDDTFILDKKWVVEFCKKYQKEIKLPFICYARINLIDEDIIKALKNAGCITLLFAIESGNDFIRNTILKRNISEAQTLNAAKLCHKYKINLFTQNMVGLPGETLENVWETIRLNIQCRPSYAWASIFQPYPRTELCKYSIENGYYQGNFRLIGEDYFTKSIMKLKDIKEIERLHHLFPIAVNYPLLIPGIKILIKLPLNKLYYLLWNLHRAYSYFFKVKLIDFSELFAKK</sequence>
<dbReference type="SFLD" id="SFLDS00029">
    <property type="entry name" value="Radical_SAM"/>
    <property type="match status" value="1"/>
</dbReference>
<dbReference type="InterPro" id="IPR051198">
    <property type="entry name" value="BchE-like"/>
</dbReference>
<dbReference type="AlphaFoldDB" id="A0A0G0LBB1"/>
<dbReference type="InterPro" id="IPR007197">
    <property type="entry name" value="rSAM"/>
</dbReference>
<dbReference type="GO" id="GO:0031419">
    <property type="term" value="F:cobalamin binding"/>
    <property type="evidence" value="ECO:0007669"/>
    <property type="project" value="InterPro"/>
</dbReference>
<keyword evidence="5" id="KW-0479">Metal-binding</keyword>
<keyword evidence="7" id="KW-0411">Iron-sulfur</keyword>
<dbReference type="CDD" id="cd01335">
    <property type="entry name" value="Radical_SAM"/>
    <property type="match status" value="1"/>
</dbReference>
<dbReference type="InterPro" id="IPR036724">
    <property type="entry name" value="Cobalamin-bd_sf"/>
</dbReference>
<dbReference type="InterPro" id="IPR058240">
    <property type="entry name" value="rSAM_sf"/>
</dbReference>
<keyword evidence="6" id="KW-0408">Iron</keyword>
<evidence type="ECO:0000313" key="10">
    <source>
        <dbReference type="EMBL" id="KKQ49971.1"/>
    </source>
</evidence>
<evidence type="ECO:0000259" key="9">
    <source>
        <dbReference type="PROSITE" id="PS51918"/>
    </source>
</evidence>
<dbReference type="PANTHER" id="PTHR43409:SF7">
    <property type="entry name" value="BLL1977 PROTEIN"/>
    <property type="match status" value="1"/>
</dbReference>
<dbReference type="Pfam" id="PF04055">
    <property type="entry name" value="Radical_SAM"/>
    <property type="match status" value="1"/>
</dbReference>
<dbReference type="InterPro" id="IPR023404">
    <property type="entry name" value="rSAM_horseshoe"/>
</dbReference>
<evidence type="ECO:0000259" key="8">
    <source>
        <dbReference type="PROSITE" id="PS51332"/>
    </source>
</evidence>
<dbReference type="PANTHER" id="PTHR43409">
    <property type="entry name" value="ANAEROBIC MAGNESIUM-PROTOPORPHYRIN IX MONOMETHYL ESTER CYCLASE-RELATED"/>
    <property type="match status" value="1"/>
</dbReference>
<protein>
    <submittedName>
        <fullName evidence="10">Uncharacterized protein</fullName>
    </submittedName>
</protein>
<evidence type="ECO:0000256" key="3">
    <source>
        <dbReference type="ARBA" id="ARBA00022679"/>
    </source>
</evidence>
<evidence type="ECO:0000256" key="2">
    <source>
        <dbReference type="ARBA" id="ARBA00022603"/>
    </source>
</evidence>
<dbReference type="InterPro" id="IPR006638">
    <property type="entry name" value="Elp3/MiaA/NifB-like_rSAM"/>
</dbReference>
<name>A0A0G0LBB1_9BACT</name>
<dbReference type="GO" id="GO:0051539">
    <property type="term" value="F:4 iron, 4 sulfur cluster binding"/>
    <property type="evidence" value="ECO:0007669"/>
    <property type="project" value="UniProtKB-KW"/>
</dbReference>
<evidence type="ECO:0000256" key="5">
    <source>
        <dbReference type="ARBA" id="ARBA00022723"/>
    </source>
</evidence>
<dbReference type="Pfam" id="PF02310">
    <property type="entry name" value="B12-binding"/>
    <property type="match status" value="1"/>
</dbReference>
<dbReference type="Gene3D" id="3.80.30.20">
    <property type="entry name" value="tm_1862 like domain"/>
    <property type="match status" value="1"/>
</dbReference>
<comment type="cofactor">
    <cofactor evidence="1">
        <name>[4Fe-4S] cluster</name>
        <dbReference type="ChEBI" id="CHEBI:49883"/>
    </cofactor>
</comment>
<dbReference type="InterPro" id="IPR034466">
    <property type="entry name" value="Methyltransferase_Class_B"/>
</dbReference>
<comment type="caution">
    <text evidence="10">The sequence shown here is derived from an EMBL/GenBank/DDBJ whole genome shotgun (WGS) entry which is preliminary data.</text>
</comment>
<evidence type="ECO:0000313" key="11">
    <source>
        <dbReference type="Proteomes" id="UP000034231"/>
    </source>
</evidence>
<accession>A0A0G0LBB1</accession>
<feature type="domain" description="B12-binding" evidence="8">
    <location>
        <begin position="1"/>
        <end position="126"/>
    </location>
</feature>
<gene>
    <name evidence="10" type="ORF">US68_C0010G0105</name>
</gene>
<dbReference type="SUPFAM" id="SSF52242">
    <property type="entry name" value="Cobalamin (vitamin B12)-binding domain"/>
    <property type="match status" value="1"/>
</dbReference>
<evidence type="ECO:0000256" key="7">
    <source>
        <dbReference type="ARBA" id="ARBA00023014"/>
    </source>
</evidence>
<dbReference type="CDD" id="cd02068">
    <property type="entry name" value="radical_SAM_B12_BD"/>
    <property type="match status" value="1"/>
</dbReference>
<dbReference type="PROSITE" id="PS51332">
    <property type="entry name" value="B12_BINDING"/>
    <property type="match status" value="1"/>
</dbReference>
<evidence type="ECO:0000256" key="4">
    <source>
        <dbReference type="ARBA" id="ARBA00022691"/>
    </source>
</evidence>
<proteinExistence type="predicted"/>
<dbReference type="SFLD" id="SFLDG01123">
    <property type="entry name" value="methyltransferase_(Class_B)"/>
    <property type="match status" value="1"/>
</dbReference>
<reference evidence="10 11" key="1">
    <citation type="journal article" date="2015" name="Nature">
        <title>rRNA introns, odd ribosomes, and small enigmatic genomes across a large radiation of phyla.</title>
        <authorList>
            <person name="Brown C.T."/>
            <person name="Hug L.A."/>
            <person name="Thomas B.C."/>
            <person name="Sharon I."/>
            <person name="Castelle C.J."/>
            <person name="Singh A."/>
            <person name="Wilkins M.J."/>
            <person name="Williams K.H."/>
            <person name="Banfield J.F."/>
        </authorList>
    </citation>
    <scope>NUCLEOTIDE SEQUENCE [LARGE SCALE GENOMIC DNA]</scope>
</reference>
<keyword evidence="3" id="KW-0808">Transferase</keyword>